<dbReference type="AlphaFoldDB" id="A0A846QKE4"/>
<proteinExistence type="predicted"/>
<keyword evidence="3" id="KW-1185">Reference proteome</keyword>
<keyword evidence="1" id="KW-0472">Membrane</keyword>
<organism evidence="2 3">
    <name type="scientific">Desulfobaculum xiamenense</name>
    <dbReference type="NCBI Taxonomy" id="995050"/>
    <lineage>
        <taxon>Bacteria</taxon>
        <taxon>Pseudomonadati</taxon>
        <taxon>Thermodesulfobacteriota</taxon>
        <taxon>Desulfovibrionia</taxon>
        <taxon>Desulfovibrionales</taxon>
        <taxon>Desulfovibrionaceae</taxon>
        <taxon>Desulfobaculum</taxon>
    </lineage>
</organism>
<sequence length="54" mass="5803">MTSGIRSASPLRHGLTLILTIVADALQFWILAVLFILALGALWKLGNVLEASLN</sequence>
<accession>A0A846QKE4</accession>
<evidence type="ECO:0000256" key="1">
    <source>
        <dbReference type="SAM" id="Phobius"/>
    </source>
</evidence>
<feature type="transmembrane region" description="Helical" evidence="1">
    <location>
        <begin position="15"/>
        <end position="43"/>
    </location>
</feature>
<dbReference type="Proteomes" id="UP000580856">
    <property type="component" value="Unassembled WGS sequence"/>
</dbReference>
<protein>
    <submittedName>
        <fullName evidence="2">Uncharacterized protein</fullName>
    </submittedName>
</protein>
<comment type="caution">
    <text evidence="2">The sequence shown here is derived from an EMBL/GenBank/DDBJ whole genome shotgun (WGS) entry which is preliminary data.</text>
</comment>
<dbReference type="EMBL" id="JAATJA010000001">
    <property type="protein sequence ID" value="NJB67530.1"/>
    <property type="molecule type" value="Genomic_DNA"/>
</dbReference>
<keyword evidence="1" id="KW-0812">Transmembrane</keyword>
<dbReference type="RefSeq" id="WP_167940580.1">
    <property type="nucleotide sequence ID" value="NZ_JAATJA010000001.1"/>
</dbReference>
<evidence type="ECO:0000313" key="3">
    <source>
        <dbReference type="Proteomes" id="UP000580856"/>
    </source>
</evidence>
<keyword evidence="1" id="KW-1133">Transmembrane helix</keyword>
<evidence type="ECO:0000313" key="2">
    <source>
        <dbReference type="EMBL" id="NJB67530.1"/>
    </source>
</evidence>
<gene>
    <name evidence="2" type="ORF">GGQ74_001170</name>
</gene>
<reference evidence="2 3" key="1">
    <citation type="submission" date="2020-03" db="EMBL/GenBank/DDBJ databases">
        <title>Genomic Encyclopedia of Type Strains, Phase IV (KMG-IV): sequencing the most valuable type-strain genomes for metagenomic binning, comparative biology and taxonomic classification.</title>
        <authorList>
            <person name="Goeker M."/>
        </authorList>
    </citation>
    <scope>NUCLEOTIDE SEQUENCE [LARGE SCALE GENOMIC DNA]</scope>
    <source>
        <strain evidence="2 3">DSM 24233</strain>
    </source>
</reference>
<name>A0A846QKE4_9BACT</name>